<dbReference type="InterPro" id="IPR017441">
    <property type="entry name" value="Protein_kinase_ATP_BS"/>
</dbReference>
<sequence length="490" mass="54009">MSDSLGTTEVVAVAGHIVGGRYRLLKQIGVGGMGRVHEGFDSHLERQVAVKFTHPGLDSDPDWDKRFVREALFMAGLSHPGLPVIYDTGTAAIAPGEPERPYIVMEYIAGITLEQLIERGPLPIGVVANTGAQTAAVLAIAHRNRIYHRDLKPANLMLCTDGTVKVLDFGLAVAPESDLTRYTATGHTLGTPTYMAPEQVEQREVLPQTDLYSLGLILHEMLTGDRVMTGSSVFTVWQNQIHLQPLDIRHERPELPVGMARLIMSMLAKSPEQRPDSAAAVHAVLLRHATDLGELPEVNDNHSPTRMYAQAVGSSVSARTAQTLVTPTQRIATPVAPQFDSGAPIDFSRGDLRRAVDRARDLADDSRYQPAIHQLQTVVEAAVPLLGSRDADVVEARMKLADMRFEHADYVGAAELYRTLIDDLTAERGPYDDRVMYCQRQLATCDVHTGDVRNALTRLKRLRSQMAVRYGEQDRRVIELAEQISRTRLG</sequence>
<dbReference type="Proteomes" id="UP000037179">
    <property type="component" value="Unassembled WGS sequence"/>
</dbReference>
<proteinExistence type="predicted"/>
<dbReference type="GO" id="GO:0005524">
    <property type="term" value="F:ATP binding"/>
    <property type="evidence" value="ECO:0007669"/>
    <property type="project" value="UniProtKB-UniRule"/>
</dbReference>
<evidence type="ECO:0000313" key="7">
    <source>
        <dbReference type="EMBL" id="GAP28531.1"/>
    </source>
</evidence>
<dbReference type="GO" id="GO:0004674">
    <property type="term" value="F:protein serine/threonine kinase activity"/>
    <property type="evidence" value="ECO:0007669"/>
    <property type="project" value="UniProtKB-KW"/>
</dbReference>
<evidence type="ECO:0000313" key="8">
    <source>
        <dbReference type="Proteomes" id="UP000037179"/>
    </source>
</evidence>
<evidence type="ECO:0000256" key="2">
    <source>
        <dbReference type="ARBA" id="ARBA00022741"/>
    </source>
</evidence>
<keyword evidence="7" id="KW-0723">Serine/threonine-protein kinase</keyword>
<organism evidence="7 8">
    <name type="scientific">Nocardia seriolae</name>
    <dbReference type="NCBI Taxonomy" id="37332"/>
    <lineage>
        <taxon>Bacteria</taxon>
        <taxon>Bacillati</taxon>
        <taxon>Actinomycetota</taxon>
        <taxon>Actinomycetes</taxon>
        <taxon>Mycobacteriales</taxon>
        <taxon>Nocardiaceae</taxon>
        <taxon>Nocardia</taxon>
    </lineage>
</organism>
<feature type="binding site" evidence="5">
    <location>
        <position position="51"/>
    </location>
    <ligand>
        <name>ATP</name>
        <dbReference type="ChEBI" id="CHEBI:30616"/>
    </ligand>
</feature>
<dbReference type="InterPro" id="IPR011009">
    <property type="entry name" value="Kinase-like_dom_sf"/>
</dbReference>
<evidence type="ECO:0000259" key="6">
    <source>
        <dbReference type="PROSITE" id="PS50011"/>
    </source>
</evidence>
<dbReference type="PROSITE" id="PS00108">
    <property type="entry name" value="PROTEIN_KINASE_ST"/>
    <property type="match status" value="1"/>
</dbReference>
<reference evidence="7 8" key="2">
    <citation type="journal article" date="2016" name="Genome Announc.">
        <title>Draft Genome Sequence of Erythromycin- and Oxytetracycline-Sensitive Nocardia seriolae Strain U-1 (NBRC 110359).</title>
        <authorList>
            <person name="Imajoh M."/>
            <person name="Sukeda M."/>
            <person name="Shimizu M."/>
            <person name="Yamane J."/>
            <person name="Ohnishi K."/>
            <person name="Oshima S."/>
        </authorList>
    </citation>
    <scope>NUCLEOTIDE SEQUENCE [LARGE SCALE GENOMIC DNA]</scope>
    <source>
        <strain evidence="7 8">U-1</strain>
    </source>
</reference>
<dbReference type="Gene3D" id="1.10.510.10">
    <property type="entry name" value="Transferase(Phosphotransferase) domain 1"/>
    <property type="match status" value="1"/>
</dbReference>
<accession>A0ABC9YT99</accession>
<gene>
    <name evidence="7" type="ORF">NSK11_contig00037-0052</name>
</gene>
<keyword evidence="1" id="KW-0808">Transferase</keyword>
<evidence type="ECO:0000256" key="4">
    <source>
        <dbReference type="ARBA" id="ARBA00022840"/>
    </source>
</evidence>
<evidence type="ECO:0000256" key="3">
    <source>
        <dbReference type="ARBA" id="ARBA00022777"/>
    </source>
</evidence>
<comment type="caution">
    <text evidence="7">The sequence shown here is derived from an EMBL/GenBank/DDBJ whole genome shotgun (WGS) entry which is preliminary data.</text>
</comment>
<dbReference type="InterPro" id="IPR008271">
    <property type="entry name" value="Ser/Thr_kinase_AS"/>
</dbReference>
<dbReference type="PANTHER" id="PTHR43289">
    <property type="entry name" value="MITOGEN-ACTIVATED PROTEIN KINASE KINASE KINASE 20-RELATED"/>
    <property type="match status" value="1"/>
</dbReference>
<keyword evidence="3 7" id="KW-0418">Kinase</keyword>
<dbReference type="InterPro" id="IPR000719">
    <property type="entry name" value="Prot_kinase_dom"/>
</dbReference>
<name>A0ABC9YT99_9NOCA</name>
<dbReference type="PANTHER" id="PTHR43289:SF34">
    <property type="entry name" value="SERINE_THREONINE-PROTEIN KINASE YBDM-RELATED"/>
    <property type="match status" value="1"/>
</dbReference>
<dbReference type="SMART" id="SM00220">
    <property type="entry name" value="S_TKc"/>
    <property type="match status" value="1"/>
</dbReference>
<dbReference type="Pfam" id="PF00069">
    <property type="entry name" value="Pkinase"/>
    <property type="match status" value="1"/>
</dbReference>
<dbReference type="PROSITE" id="PS00107">
    <property type="entry name" value="PROTEIN_KINASE_ATP"/>
    <property type="match status" value="1"/>
</dbReference>
<dbReference type="AlphaFoldDB" id="A0ABC9YT99"/>
<protein>
    <submittedName>
        <fullName evidence="7">Serine/threonine protein kinase</fullName>
    </submittedName>
</protein>
<keyword evidence="2 5" id="KW-0547">Nucleotide-binding</keyword>
<dbReference type="PROSITE" id="PS50011">
    <property type="entry name" value="PROTEIN_KINASE_DOM"/>
    <property type="match status" value="1"/>
</dbReference>
<dbReference type="EMBL" id="BBYQ01000037">
    <property type="protein sequence ID" value="GAP28531.1"/>
    <property type="molecule type" value="Genomic_DNA"/>
</dbReference>
<dbReference type="Gene3D" id="3.30.200.20">
    <property type="entry name" value="Phosphorylase Kinase, domain 1"/>
    <property type="match status" value="1"/>
</dbReference>
<dbReference type="SUPFAM" id="SSF56112">
    <property type="entry name" value="Protein kinase-like (PK-like)"/>
    <property type="match status" value="1"/>
</dbReference>
<dbReference type="Gene3D" id="1.25.40.10">
    <property type="entry name" value="Tetratricopeptide repeat domain"/>
    <property type="match status" value="1"/>
</dbReference>
<dbReference type="InterPro" id="IPR011990">
    <property type="entry name" value="TPR-like_helical_dom_sf"/>
</dbReference>
<dbReference type="CDD" id="cd14014">
    <property type="entry name" value="STKc_PknB_like"/>
    <property type="match status" value="1"/>
</dbReference>
<keyword evidence="8" id="KW-1185">Reference proteome</keyword>
<keyword evidence="4 5" id="KW-0067">ATP-binding</keyword>
<reference evidence="8" key="1">
    <citation type="submission" date="2015-07" db="EMBL/GenBank/DDBJ databases">
        <title>Nocardia seriolae U-1 whole genome shotgun sequence.</title>
        <authorList>
            <person name="Imajoh M."/>
            <person name="Fukumoto Y."/>
            <person name="Sukeda M."/>
            <person name="Yamane J."/>
            <person name="Yamasaki K."/>
            <person name="Shimizu M."/>
            <person name="Ohnishi K."/>
            <person name="Oshima S."/>
        </authorList>
    </citation>
    <scope>NUCLEOTIDE SEQUENCE [LARGE SCALE GENOMIC DNA]</scope>
    <source>
        <strain evidence="8">U-1</strain>
    </source>
</reference>
<feature type="domain" description="Protein kinase" evidence="6">
    <location>
        <begin position="22"/>
        <end position="285"/>
    </location>
</feature>
<evidence type="ECO:0000256" key="5">
    <source>
        <dbReference type="PROSITE-ProRule" id="PRU10141"/>
    </source>
</evidence>
<evidence type="ECO:0000256" key="1">
    <source>
        <dbReference type="ARBA" id="ARBA00022679"/>
    </source>
</evidence>